<organism evidence="1 2">
    <name type="scientific">Paraburkholderia unamae</name>
    <dbReference type="NCBI Taxonomy" id="219649"/>
    <lineage>
        <taxon>Bacteria</taxon>
        <taxon>Pseudomonadati</taxon>
        <taxon>Pseudomonadota</taxon>
        <taxon>Betaproteobacteria</taxon>
        <taxon>Burkholderiales</taxon>
        <taxon>Burkholderiaceae</taxon>
        <taxon>Paraburkholderia</taxon>
    </lineage>
</organism>
<name>A0ACC6RVE1_9BURK</name>
<reference evidence="1" key="1">
    <citation type="submission" date="2024-01" db="EMBL/GenBank/DDBJ databases">
        <title>The diversity of rhizobia nodulating Mimosa spp. in eleven states of Brazil covering several biomes is determined by host plant, location, and edaphic factors.</title>
        <authorList>
            <person name="Rouws L."/>
            <person name="Barauna A."/>
            <person name="Beukes C."/>
            <person name="De Faria S.M."/>
            <person name="Gross E."/>
            <person name="Dos Reis Junior F.B."/>
            <person name="Simon M."/>
            <person name="Maluk M."/>
            <person name="Odee D.W."/>
            <person name="Kenicer G."/>
            <person name="Young J.P.W."/>
            <person name="Reis V.M."/>
            <person name="Zilli J."/>
            <person name="James E.K."/>
        </authorList>
    </citation>
    <scope>NUCLEOTIDE SEQUENCE</scope>
    <source>
        <strain evidence="1">JPY452</strain>
    </source>
</reference>
<proteinExistence type="predicted"/>
<gene>
    <name evidence="1" type="ORF">VSR83_37135</name>
</gene>
<protein>
    <submittedName>
        <fullName evidence="1">Group II intron maturase-specific domain-containing protein</fullName>
    </submittedName>
</protein>
<keyword evidence="2" id="KW-1185">Reference proteome</keyword>
<comment type="caution">
    <text evidence="1">The sequence shown here is derived from an EMBL/GenBank/DDBJ whole genome shotgun (WGS) entry which is preliminary data.</text>
</comment>
<evidence type="ECO:0000313" key="2">
    <source>
        <dbReference type="Proteomes" id="UP001392318"/>
    </source>
</evidence>
<dbReference type="Proteomes" id="UP001392318">
    <property type="component" value="Unassembled WGS sequence"/>
</dbReference>
<dbReference type="EMBL" id="JAYMRU010000044">
    <property type="protein sequence ID" value="MEM5405572.1"/>
    <property type="molecule type" value="Genomic_DNA"/>
</dbReference>
<accession>A0ACC6RVE1</accession>
<sequence>MAWVCIDQHDEIISEAGILDVGTVFVSFLPAISQTAAKAIRQTVRRWRLHCRHTVELTDLAQEINPVLKGWLKYYGRFYRSALYAVFDSLDQYLVRWVRRKYKRLKDKVSRARELMVKIRHQQPGLFAHWILAQKTVGNRSRMNREIHVRFCEGLRVRFPWATHLNKMARTIWALLAHERKYQREFASKPTIA</sequence>
<evidence type="ECO:0000313" key="1">
    <source>
        <dbReference type="EMBL" id="MEM5405572.1"/>
    </source>
</evidence>